<dbReference type="RefSeq" id="WP_243304713.1">
    <property type="nucleotide sequence ID" value="NZ_JALGBI010000001.1"/>
</dbReference>
<dbReference type="Gene3D" id="2.40.50.1020">
    <property type="entry name" value="LytTr DNA-binding domain"/>
    <property type="match status" value="1"/>
</dbReference>
<dbReference type="GO" id="GO:0003677">
    <property type="term" value="F:DNA binding"/>
    <property type="evidence" value="ECO:0007669"/>
    <property type="project" value="UniProtKB-KW"/>
</dbReference>
<dbReference type="InterPro" id="IPR007492">
    <property type="entry name" value="LytTR_DNA-bd_dom"/>
</dbReference>
<feature type="modified residue" description="4-aspartylphosphate" evidence="1">
    <location>
        <position position="58"/>
    </location>
</feature>
<dbReference type="Pfam" id="PF00072">
    <property type="entry name" value="Response_reg"/>
    <property type="match status" value="1"/>
</dbReference>
<dbReference type="AlphaFoldDB" id="A0A9X1VUW6"/>
<dbReference type="PROSITE" id="PS50110">
    <property type="entry name" value="RESPONSE_REGULATORY"/>
    <property type="match status" value="1"/>
</dbReference>
<organism evidence="4 5">
    <name type="scientific">Variovorax terrae</name>
    <dbReference type="NCBI Taxonomy" id="2923278"/>
    <lineage>
        <taxon>Bacteria</taxon>
        <taxon>Pseudomonadati</taxon>
        <taxon>Pseudomonadota</taxon>
        <taxon>Betaproteobacteria</taxon>
        <taxon>Burkholderiales</taxon>
        <taxon>Comamonadaceae</taxon>
        <taxon>Variovorax</taxon>
    </lineage>
</organism>
<evidence type="ECO:0000259" key="3">
    <source>
        <dbReference type="PROSITE" id="PS50930"/>
    </source>
</evidence>
<dbReference type="Pfam" id="PF04397">
    <property type="entry name" value="LytTR"/>
    <property type="match status" value="1"/>
</dbReference>
<keyword evidence="5" id="KW-1185">Reference proteome</keyword>
<dbReference type="PANTHER" id="PTHR37299:SF1">
    <property type="entry name" value="STAGE 0 SPORULATION PROTEIN A HOMOLOG"/>
    <property type="match status" value="1"/>
</dbReference>
<dbReference type="SUPFAM" id="SSF52172">
    <property type="entry name" value="CheY-like"/>
    <property type="match status" value="1"/>
</dbReference>
<dbReference type="EMBL" id="JALGBI010000001">
    <property type="protein sequence ID" value="MCJ0762449.1"/>
    <property type="molecule type" value="Genomic_DNA"/>
</dbReference>
<evidence type="ECO:0000313" key="5">
    <source>
        <dbReference type="Proteomes" id="UP001139447"/>
    </source>
</evidence>
<reference evidence="4" key="1">
    <citation type="submission" date="2022-03" db="EMBL/GenBank/DDBJ databases">
        <authorList>
            <person name="Woo C.Y."/>
        </authorList>
    </citation>
    <scope>NUCLEOTIDE SEQUENCE</scope>
    <source>
        <strain evidence="4">CYS-02</strain>
    </source>
</reference>
<dbReference type="Gene3D" id="3.40.50.2300">
    <property type="match status" value="1"/>
</dbReference>
<protein>
    <submittedName>
        <fullName evidence="4">LytTR family DNA-binding domain-containing protein</fullName>
    </submittedName>
</protein>
<dbReference type="GO" id="GO:0000156">
    <property type="term" value="F:phosphorelay response regulator activity"/>
    <property type="evidence" value="ECO:0007669"/>
    <property type="project" value="InterPro"/>
</dbReference>
<sequence length="271" mass="29476">MNPTPTALLAEDEPLLAQALRAELARAWPELAIAATVGDGASAVAQSLALKPDVLFFDIRMPGLSGLEAAAELADAWAPGTPFPALVFVTAYDQYAVQAFEAQAVDYVLKPVQAARLQKTVSKVREVLARRSPDAIDMEATLGHTMKQLRHLLEAGQPAAPTGGPLRMVQVSVGSSIRMVPVDEVVFFEAADKYVRVLTAGHEYLIRTPLKELLPQLDPNAFWQVHRGTVVRTSAIDSVLRDDQGKLSLTLHGRPEKLAVSRLYAHLFRPM</sequence>
<name>A0A9X1VUW6_9BURK</name>
<feature type="domain" description="Response regulatory" evidence="2">
    <location>
        <begin position="6"/>
        <end position="125"/>
    </location>
</feature>
<dbReference type="SMART" id="SM00448">
    <property type="entry name" value="REC"/>
    <property type="match status" value="1"/>
</dbReference>
<dbReference type="InterPro" id="IPR001789">
    <property type="entry name" value="Sig_transdc_resp-reg_receiver"/>
</dbReference>
<keyword evidence="4" id="KW-0238">DNA-binding</keyword>
<dbReference type="SMART" id="SM00850">
    <property type="entry name" value="LytTR"/>
    <property type="match status" value="1"/>
</dbReference>
<dbReference type="PANTHER" id="PTHR37299">
    <property type="entry name" value="TRANSCRIPTIONAL REGULATOR-RELATED"/>
    <property type="match status" value="1"/>
</dbReference>
<evidence type="ECO:0000313" key="4">
    <source>
        <dbReference type="EMBL" id="MCJ0762449.1"/>
    </source>
</evidence>
<feature type="domain" description="HTH LytTR-type" evidence="3">
    <location>
        <begin position="173"/>
        <end position="271"/>
    </location>
</feature>
<gene>
    <name evidence="4" type="ORF">MMF98_04420</name>
</gene>
<evidence type="ECO:0000259" key="2">
    <source>
        <dbReference type="PROSITE" id="PS50110"/>
    </source>
</evidence>
<keyword evidence="1" id="KW-0597">Phosphoprotein</keyword>
<proteinExistence type="predicted"/>
<dbReference type="PROSITE" id="PS50930">
    <property type="entry name" value="HTH_LYTTR"/>
    <property type="match status" value="1"/>
</dbReference>
<dbReference type="Proteomes" id="UP001139447">
    <property type="component" value="Unassembled WGS sequence"/>
</dbReference>
<dbReference type="InterPro" id="IPR046947">
    <property type="entry name" value="LytR-like"/>
</dbReference>
<evidence type="ECO:0000256" key="1">
    <source>
        <dbReference type="PROSITE-ProRule" id="PRU00169"/>
    </source>
</evidence>
<dbReference type="InterPro" id="IPR011006">
    <property type="entry name" value="CheY-like_superfamily"/>
</dbReference>
<accession>A0A9X1VUW6</accession>
<comment type="caution">
    <text evidence="4">The sequence shown here is derived from an EMBL/GenBank/DDBJ whole genome shotgun (WGS) entry which is preliminary data.</text>
</comment>